<feature type="transmembrane region" description="Helical" evidence="13">
    <location>
        <begin position="37"/>
        <end position="55"/>
    </location>
</feature>
<keyword evidence="8 13" id="KW-0472">Membrane</keyword>
<dbReference type="Gene3D" id="2.60.470.10">
    <property type="entry name" value="Acid-sensing ion channels like domains"/>
    <property type="match status" value="1"/>
</dbReference>
<accession>A0A1I8JHR0</accession>
<reference evidence="15" key="1">
    <citation type="submission" date="2016-11" db="UniProtKB">
        <authorList>
            <consortium name="WormBaseParasite"/>
        </authorList>
    </citation>
    <scope>IDENTIFICATION</scope>
</reference>
<sequence>MPPNLKAAVSVLHDYGQRSTLHGLSHMHQSGDPWRRAFWVILTFGGCAACFYHTYATISNYLESPITSIFRDEGVSATFPDVTICNLKPVSETLLHTPSERSLLFQHLENNWNFFRNWLPEKRKRRFNETRVDYKLRQRDLFKTYMDVFWATDDTRDFGQSDLHMLLSCVYKGRQCNSDNLKLIQHNRYWNCYTFLPTNGDRSIDSSDQNSGLKLILFTDSNFDDDRLNQQTLYERKKSADDEMHRPYDLEEYLSVGDRTMNQVLTGNSWEAEGLRIFVHREGQHPMTTGLAYDISSGASTTIEFSEVQVNALNIPPEHVCQEKTPDEILYVRFFGDNSTGVGFKNYSLTQSLAVIEAKQRMVYETCSCYSHLLPFRHNTSTLCMFAPHGERHEPSRALLDRMNCHDAAYQEAESRTADLMQTMEGYTPCNNWKLHATKTEVSWPRNDELIDFVNYIVLPRFTEPKEYKSSRLHHLLGSSNSSRGQSVLKNLFNATCKPGGLNSSLEDAWCLSKHKLITNVARVWIKPDSPRAAVYMEDYSYDWPEALSEIGGIFGLWMGISLLSVCEFVELVFILFKACSTKDSDDRRLMRLPGVCSGGAGAASGLTAGELENLLRQVLVNQSLEEEQELANFWAARGFKQQQSLDESAELQTTAAEYRNSPTYRRPMQFSPPQQQQQQQGKQQQN</sequence>
<keyword evidence="7 11" id="KW-0406">Ion transport</keyword>
<proteinExistence type="inferred from homology"/>
<evidence type="ECO:0000256" key="1">
    <source>
        <dbReference type="ARBA" id="ARBA00004141"/>
    </source>
</evidence>
<dbReference type="InterPro" id="IPR001873">
    <property type="entry name" value="ENaC"/>
</dbReference>
<evidence type="ECO:0000256" key="11">
    <source>
        <dbReference type="RuleBase" id="RU000679"/>
    </source>
</evidence>
<comment type="subcellular location">
    <subcellularLocation>
        <location evidence="1">Membrane</location>
        <topology evidence="1">Multi-pass membrane protein</topology>
    </subcellularLocation>
</comment>
<keyword evidence="4 11" id="KW-0812">Transmembrane</keyword>
<evidence type="ECO:0000256" key="8">
    <source>
        <dbReference type="ARBA" id="ARBA00023136"/>
    </source>
</evidence>
<feature type="region of interest" description="Disordered" evidence="12">
    <location>
        <begin position="646"/>
        <end position="687"/>
    </location>
</feature>
<evidence type="ECO:0000256" key="5">
    <source>
        <dbReference type="ARBA" id="ARBA00022989"/>
    </source>
</evidence>
<keyword evidence="5 13" id="KW-1133">Transmembrane helix</keyword>
<feature type="compositionally biased region" description="Polar residues" evidence="12">
    <location>
        <begin position="646"/>
        <end position="664"/>
    </location>
</feature>
<name>A0A1I8JHR0_9PLAT</name>
<evidence type="ECO:0000313" key="15">
    <source>
        <dbReference type="WBParaSite" id="maker-uti_cns_0047925-snap-gene-0.9-mRNA-1"/>
    </source>
</evidence>
<evidence type="ECO:0000256" key="2">
    <source>
        <dbReference type="ARBA" id="ARBA00022448"/>
    </source>
</evidence>
<evidence type="ECO:0000256" key="12">
    <source>
        <dbReference type="SAM" id="MobiDB-lite"/>
    </source>
</evidence>
<dbReference type="PANTHER" id="PTHR11690">
    <property type="entry name" value="AMILORIDE-SENSITIVE SODIUM CHANNEL-RELATED"/>
    <property type="match status" value="1"/>
</dbReference>
<keyword evidence="6" id="KW-0915">Sodium</keyword>
<feature type="compositionally biased region" description="Low complexity" evidence="12">
    <location>
        <begin position="675"/>
        <end position="687"/>
    </location>
</feature>
<dbReference type="Pfam" id="PF00858">
    <property type="entry name" value="ASC"/>
    <property type="match status" value="1"/>
</dbReference>
<evidence type="ECO:0000256" key="4">
    <source>
        <dbReference type="ARBA" id="ARBA00022692"/>
    </source>
</evidence>
<evidence type="ECO:0000256" key="6">
    <source>
        <dbReference type="ARBA" id="ARBA00023053"/>
    </source>
</evidence>
<keyword evidence="3 11" id="KW-0894">Sodium channel</keyword>
<keyword evidence="9 11" id="KW-0739">Sodium transport</keyword>
<evidence type="ECO:0000256" key="3">
    <source>
        <dbReference type="ARBA" id="ARBA00022461"/>
    </source>
</evidence>
<dbReference type="Gene3D" id="1.10.287.770">
    <property type="entry name" value="YojJ-like"/>
    <property type="match status" value="1"/>
</dbReference>
<dbReference type="WBParaSite" id="maker-uti_cns_0047925-snap-gene-0.9-mRNA-1">
    <property type="protein sequence ID" value="maker-uti_cns_0047925-snap-gene-0.9-mRNA-1"/>
    <property type="gene ID" value="maker-uti_cns_0047925-snap-gene-0.9"/>
</dbReference>
<dbReference type="AlphaFoldDB" id="A0A1I8JHR0"/>
<dbReference type="GO" id="GO:0015280">
    <property type="term" value="F:ligand-gated sodium channel activity"/>
    <property type="evidence" value="ECO:0007669"/>
    <property type="project" value="TreeGrafter"/>
</dbReference>
<protein>
    <submittedName>
        <fullName evidence="15">Amiloride-sensitive sodium channel</fullName>
    </submittedName>
</protein>
<evidence type="ECO:0000256" key="9">
    <source>
        <dbReference type="ARBA" id="ARBA00023201"/>
    </source>
</evidence>
<keyword evidence="2 11" id="KW-0813">Transport</keyword>
<dbReference type="PRINTS" id="PR01078">
    <property type="entry name" value="AMINACHANNEL"/>
</dbReference>
<evidence type="ECO:0000256" key="13">
    <source>
        <dbReference type="SAM" id="Phobius"/>
    </source>
</evidence>
<comment type="similarity">
    <text evidence="11">Belongs to the amiloride-sensitive sodium channel (TC 1.A.6) family.</text>
</comment>
<dbReference type="GO" id="GO:0005886">
    <property type="term" value="C:plasma membrane"/>
    <property type="evidence" value="ECO:0007669"/>
    <property type="project" value="TreeGrafter"/>
</dbReference>
<keyword evidence="10 11" id="KW-0407">Ion channel</keyword>
<evidence type="ECO:0000313" key="14">
    <source>
        <dbReference type="Proteomes" id="UP000095280"/>
    </source>
</evidence>
<evidence type="ECO:0000256" key="7">
    <source>
        <dbReference type="ARBA" id="ARBA00023065"/>
    </source>
</evidence>
<dbReference type="Proteomes" id="UP000095280">
    <property type="component" value="Unplaced"/>
</dbReference>
<organism evidence="14 15">
    <name type="scientific">Macrostomum lignano</name>
    <dbReference type="NCBI Taxonomy" id="282301"/>
    <lineage>
        <taxon>Eukaryota</taxon>
        <taxon>Metazoa</taxon>
        <taxon>Spiralia</taxon>
        <taxon>Lophotrochozoa</taxon>
        <taxon>Platyhelminthes</taxon>
        <taxon>Rhabditophora</taxon>
        <taxon>Macrostomorpha</taxon>
        <taxon>Macrostomida</taxon>
        <taxon>Macrostomidae</taxon>
        <taxon>Macrostomum</taxon>
    </lineage>
</organism>
<evidence type="ECO:0000256" key="10">
    <source>
        <dbReference type="ARBA" id="ARBA00023303"/>
    </source>
</evidence>
<keyword evidence="14" id="KW-1185">Reference proteome</keyword>